<evidence type="ECO:0000313" key="2">
    <source>
        <dbReference type="EMBL" id="KFD69792.1"/>
    </source>
</evidence>
<reference evidence="2" key="1">
    <citation type="journal article" date="2014" name="Nat. Genet.">
        <title>Genome and transcriptome of the porcine whipworm Trichuris suis.</title>
        <authorList>
            <person name="Jex A.R."/>
            <person name="Nejsum P."/>
            <person name="Schwarz E.M."/>
            <person name="Hu L."/>
            <person name="Young N.D."/>
            <person name="Hall R.S."/>
            <person name="Korhonen P.K."/>
            <person name="Liao S."/>
            <person name="Thamsborg S."/>
            <person name="Xia J."/>
            <person name="Xu P."/>
            <person name="Wang S."/>
            <person name="Scheerlinck J.P."/>
            <person name="Hofmann A."/>
            <person name="Sternberg P.W."/>
            <person name="Wang J."/>
            <person name="Gasser R.B."/>
        </authorList>
    </citation>
    <scope>NUCLEOTIDE SEQUENCE [LARGE SCALE GENOMIC DNA]</scope>
    <source>
        <strain evidence="2">DCEP-RM93F</strain>
    </source>
</reference>
<proteinExistence type="predicted"/>
<sequence length="125" mass="14792">YRPTHALDQFRISALPDFNLFKPSTHSVFRPIQYLDLFRIRTSRDADQLGPTTHLESRHVQNFDLQERFDKFTISTIRDVNPSNLSTRIAFRTILELGPFENLKRSRTKSSESRLQENNRELRSK</sequence>
<dbReference type="AlphaFoldDB" id="A0A085NJZ6"/>
<dbReference type="EMBL" id="KL367492">
    <property type="protein sequence ID" value="KFD69792.1"/>
    <property type="molecule type" value="Genomic_DNA"/>
</dbReference>
<feature type="non-terminal residue" evidence="2">
    <location>
        <position position="1"/>
    </location>
</feature>
<organism evidence="2">
    <name type="scientific">Trichuris suis</name>
    <name type="common">pig whipworm</name>
    <dbReference type="NCBI Taxonomy" id="68888"/>
    <lineage>
        <taxon>Eukaryota</taxon>
        <taxon>Metazoa</taxon>
        <taxon>Ecdysozoa</taxon>
        <taxon>Nematoda</taxon>
        <taxon>Enoplea</taxon>
        <taxon>Dorylaimia</taxon>
        <taxon>Trichinellida</taxon>
        <taxon>Trichuridae</taxon>
        <taxon>Trichuris</taxon>
    </lineage>
</organism>
<accession>A0A085NJZ6</accession>
<gene>
    <name evidence="2" type="ORF">M514_17914</name>
</gene>
<evidence type="ECO:0000256" key="1">
    <source>
        <dbReference type="SAM" id="MobiDB-lite"/>
    </source>
</evidence>
<name>A0A085NJZ6_9BILA</name>
<protein>
    <submittedName>
        <fullName evidence="2">Uncharacterized protein</fullName>
    </submittedName>
</protein>
<feature type="region of interest" description="Disordered" evidence="1">
    <location>
        <begin position="106"/>
        <end position="125"/>
    </location>
</feature>
<feature type="compositionally biased region" description="Basic and acidic residues" evidence="1">
    <location>
        <begin position="109"/>
        <end position="125"/>
    </location>
</feature>
<dbReference type="Proteomes" id="UP000030758">
    <property type="component" value="Unassembled WGS sequence"/>
</dbReference>